<dbReference type="WBParaSite" id="TASK_0000442801-mRNA-1">
    <property type="protein sequence ID" value="TASK_0000442801-mRNA-1"/>
    <property type="gene ID" value="TASK_0000442801"/>
</dbReference>
<reference evidence="1" key="1">
    <citation type="submission" date="2017-02" db="UniProtKB">
        <authorList>
            <consortium name="WormBaseParasite"/>
        </authorList>
    </citation>
    <scope>IDENTIFICATION</scope>
</reference>
<proteinExistence type="predicted"/>
<organism evidence="1">
    <name type="scientific">Taenia asiatica</name>
    <name type="common">Asian tapeworm</name>
    <dbReference type="NCBI Taxonomy" id="60517"/>
    <lineage>
        <taxon>Eukaryota</taxon>
        <taxon>Metazoa</taxon>
        <taxon>Spiralia</taxon>
        <taxon>Lophotrochozoa</taxon>
        <taxon>Platyhelminthes</taxon>
        <taxon>Cestoda</taxon>
        <taxon>Eucestoda</taxon>
        <taxon>Cyclophyllidea</taxon>
        <taxon>Taeniidae</taxon>
        <taxon>Taenia</taxon>
    </lineage>
</organism>
<name>A0A0R3W3E0_TAEAS</name>
<protein>
    <submittedName>
        <fullName evidence="1">Uncharacterized protein</fullName>
    </submittedName>
</protein>
<sequence>MSRISYHTPVYTIVVTDQRASFTSCPASTALFVRTGVLLVLRHSLLLFLHPLSTITTALHKLMLLKSSCTTDKSLSPPLLTHH</sequence>
<evidence type="ECO:0000313" key="1">
    <source>
        <dbReference type="WBParaSite" id="TASK_0000442801-mRNA-1"/>
    </source>
</evidence>
<dbReference type="AlphaFoldDB" id="A0A0R3W3E0"/>
<accession>A0A0R3W3E0</accession>